<keyword evidence="2" id="KW-1185">Reference proteome</keyword>
<evidence type="ECO:0008006" key="3">
    <source>
        <dbReference type="Google" id="ProtNLM"/>
    </source>
</evidence>
<name>A0A8H8S2K8_9HELO</name>
<dbReference type="OrthoDB" id="3513524at2759"/>
<comment type="caution">
    <text evidence="1">The sequence shown here is derived from an EMBL/GenBank/DDBJ whole genome shotgun (WGS) entry which is preliminary data.</text>
</comment>
<gene>
    <name evidence="1" type="ORF">LOCC1_G002006</name>
</gene>
<dbReference type="Proteomes" id="UP000443090">
    <property type="component" value="Unassembled WGS sequence"/>
</dbReference>
<dbReference type="EMBL" id="QGMI01000129">
    <property type="protein sequence ID" value="TVY46754.1"/>
    <property type="molecule type" value="Genomic_DNA"/>
</dbReference>
<reference evidence="1 2" key="1">
    <citation type="submission" date="2018-05" db="EMBL/GenBank/DDBJ databases">
        <title>Genome sequencing and assembly of the regulated plant pathogen Lachnellula willkommii and related sister species for the development of diagnostic species identification markers.</title>
        <authorList>
            <person name="Giroux E."/>
            <person name="Bilodeau G."/>
        </authorList>
    </citation>
    <scope>NUCLEOTIDE SEQUENCE [LARGE SCALE GENOMIC DNA]</scope>
    <source>
        <strain evidence="1 2">CBS 160.35</strain>
    </source>
</reference>
<dbReference type="AlphaFoldDB" id="A0A8H8S2K8"/>
<proteinExistence type="predicted"/>
<protein>
    <recommendedName>
        <fullName evidence="3">DNase1 protein</fullName>
    </recommendedName>
</protein>
<evidence type="ECO:0000313" key="1">
    <source>
        <dbReference type="EMBL" id="TVY46754.1"/>
    </source>
</evidence>
<organism evidence="1 2">
    <name type="scientific">Lachnellula occidentalis</name>
    <dbReference type="NCBI Taxonomy" id="215460"/>
    <lineage>
        <taxon>Eukaryota</taxon>
        <taxon>Fungi</taxon>
        <taxon>Dikarya</taxon>
        <taxon>Ascomycota</taxon>
        <taxon>Pezizomycotina</taxon>
        <taxon>Leotiomycetes</taxon>
        <taxon>Helotiales</taxon>
        <taxon>Lachnaceae</taxon>
        <taxon>Lachnellula</taxon>
    </lineage>
</organism>
<sequence>MGTHGELPVRDSSPYCLYDTKQNTRPVNQNPHSPNDYTHILDLKYYSPSQIDQLDRTTYVVLSPYSQTEPPNNQPNNKAIKMQFTSTLLLAASALATLATANSVQFVNQDSTDRTIYFTATAGGAYIPALAVSGLATEVASFPDSWIGNWHSVSSGAENVTGMLGEVAWNGFSGSNFFDVSAIVNPDDNQGVKQIYPKSSTTPMSGCQTFPCTNAYNKPDDVATLSTEEADLVCLIGNIANERRHARDFVERK</sequence>
<evidence type="ECO:0000313" key="2">
    <source>
        <dbReference type="Proteomes" id="UP000443090"/>
    </source>
</evidence>
<accession>A0A8H8S2K8</accession>